<evidence type="ECO:0000313" key="1">
    <source>
        <dbReference type="EMBL" id="SFB20516.1"/>
    </source>
</evidence>
<dbReference type="Proteomes" id="UP000198642">
    <property type="component" value="Unassembled WGS sequence"/>
</dbReference>
<evidence type="ECO:0000313" key="2">
    <source>
        <dbReference type="Proteomes" id="UP000198642"/>
    </source>
</evidence>
<accession>A0A1I0Z5Y0</accession>
<dbReference type="AlphaFoldDB" id="A0A1I0Z5Y0"/>
<keyword evidence="2" id="KW-1185">Reference proteome</keyword>
<gene>
    <name evidence="1" type="ORF">SAMN04488072_109165</name>
</gene>
<organism evidence="1 2">
    <name type="scientific">Lentibacillus halodurans</name>
    <dbReference type="NCBI Taxonomy" id="237679"/>
    <lineage>
        <taxon>Bacteria</taxon>
        <taxon>Bacillati</taxon>
        <taxon>Bacillota</taxon>
        <taxon>Bacilli</taxon>
        <taxon>Bacillales</taxon>
        <taxon>Bacillaceae</taxon>
        <taxon>Lentibacillus</taxon>
    </lineage>
</organism>
<dbReference type="OrthoDB" id="9807519at2"/>
<dbReference type="RefSeq" id="WP_090238561.1">
    <property type="nucleotide sequence ID" value="NZ_FOJW01000009.1"/>
</dbReference>
<dbReference type="EMBL" id="FOJW01000009">
    <property type="protein sequence ID" value="SFB20516.1"/>
    <property type="molecule type" value="Genomic_DNA"/>
</dbReference>
<dbReference type="STRING" id="237679.SAMN04488072_109165"/>
<sequence length="1255" mass="147397">MGNNYDYLYLDYQKQEVVNQLFNKLLHRKSHYKPVDKDADQVQSKWGLDILLLRLIQKGEVEKDPRSYDKLVDIWEEFCVDYPNIDFTLDEVIQNGWVRVVWDRWYLPQEFIYSRKKSSNNPLVIFMQLLSQVPYPDERKLKLNSVSKELDLHREHYPKLPELDWFLSEEIIFENENDLFLNCRHNFVAHYSSFLLAKLWEEEVVGPLNITERLTWWKNYFEVFGTGLSFFKYINNNSKSNFLDAAVERLLSEEDCIGWEEEMVKLSVEGLSRYPEKMTILPDLSYYYSPSSQKELDRMDWLTSIGSFDAGILMDRPRQMLDVIFSIVLRYDDGGKLRVKSLINNRKDRPYFYKMLSRDKYQSHIIPYLLLEDGASLIGMYALIHYEAENMGILSGSESKIREDKTKEIWDEGLSFLAYKLHKQTPKKATNFILELVEWFYREIRKPSIHSSKNHFRRKSQLNSILQLLLEMPRHSRTDDLFLEDLLPELIKKLNIIYNNSDCPLKEELWPFGLWLFEQAHKGHLEDKNNILNMFAEKIAGYYIQSFSNREPYDRWIEVIEKEVESEGWMFIADKIYVMEREHWGKFLFPTEFENLVDQDNEKYSKERRETIGKIRTHIRLLSYLSLHLKNEELLNVINPMLSRLLLHFQFDKPEDGKVDVFDSHYEYNPFIGNINSYLFEKVSLAINNFADNTRKDTLREFKDNQVNINRLSTLYNAMDRQKDKAFIIQSITPSLVDKSLESIGMLPDVQNMVREMLNTENEELARMAIDIMDRYAELVKKRNLIDWMEWEFGERLRANFILGNGEEILSAIIPENLENRKKTKDVRKFYQGLVLLNSKDGNKIAQSIKTFEGLISTQPENIGYKINLIAANVRLLEQYVKSSDTDTNEIHKHVKKISKLFEEYKSDISLDNNRSGAAILVENRLYMSILIKDQVDFWNVYSSLDEELKTNLKVGSYAVQVSLEQEDWEHANLLLQDLLHRHGNNDMLVELKKEIEEKESMTTVLAPTMALSPVDWKFVGSARVSIKGLTVYDQARAYFNQADAKVKDVLVAELFDACNKMKLMAPTLLKYVDNGEPKQGEEDHYNDILAILLNQSFKSLGWTASTQPRGGFTGNQANAKGGIGERDVVIYDGNNRELTIIEGLRLSYANKQDILSHFQKLFRYDAGDAHFYFLINWGFSDSPSTLWKKYKDIVLSWNDSSYSVKANGNILDLFPYLEEQQLPSFYTRHLSDMGNEIYVIHLYVDVKMTSKWKI</sequence>
<protein>
    <submittedName>
        <fullName evidence="1">Uncharacterized protein</fullName>
    </submittedName>
</protein>
<reference evidence="1 2" key="1">
    <citation type="submission" date="2016-10" db="EMBL/GenBank/DDBJ databases">
        <authorList>
            <person name="de Groot N.N."/>
        </authorList>
    </citation>
    <scope>NUCLEOTIDE SEQUENCE [LARGE SCALE GENOMIC DNA]</scope>
    <source>
        <strain evidence="1 2">CGMCC 1.3702</strain>
    </source>
</reference>
<name>A0A1I0Z5Y0_9BACI</name>
<proteinExistence type="predicted"/>